<feature type="compositionally biased region" description="Polar residues" evidence="7">
    <location>
        <begin position="150"/>
        <end position="173"/>
    </location>
</feature>
<dbReference type="GO" id="GO:0000976">
    <property type="term" value="F:transcription cis-regulatory region binding"/>
    <property type="evidence" value="ECO:0007669"/>
    <property type="project" value="UniProtKB-ARBA"/>
</dbReference>
<name>A0ABD1PBM0_9LAMI</name>
<sequence>MNNSSSSVFSNDNIAFKHVSTDMMALDFFQNQQNCGGLARFRSAPSSFLATLLDSGNENNSSDEASETIYSNLMNQSGAMKQEIDVSMEQQNGFSNGSYLGMENVSMNCENGNGINHSNLVRQSSPPAGFFNGFGAMGEVGSYRISNHAEANSPTNGLKNHVNFSSGTTSSSRFMPRIPENVNEDIGTSSPENGNEDNSREYGTSLLKESWNDSPFNSLKRNRDGDLTTFSNFNGLMGNENGETRNSATRLTHHLSLPKVPSEMSSVEQFQQFQQDTVPCQIRAKRGCATHPRSIAERMRRTRISEGMKKLQDLCPNMDKQTNTADMLDFAVEYIKELQKQAQTLTDKKADCQCSGMEKDANPTP</sequence>
<proteinExistence type="predicted"/>
<keyword evidence="3" id="KW-0238">DNA-binding</keyword>
<dbReference type="GO" id="GO:0005634">
    <property type="term" value="C:nucleus"/>
    <property type="evidence" value="ECO:0007669"/>
    <property type="project" value="UniProtKB-SubCell"/>
</dbReference>
<dbReference type="FunFam" id="4.10.280.10:FF:000021">
    <property type="entry name" value="Transcription factor bHLH130 family"/>
    <property type="match status" value="1"/>
</dbReference>
<evidence type="ECO:0000256" key="7">
    <source>
        <dbReference type="SAM" id="MobiDB-lite"/>
    </source>
</evidence>
<dbReference type="InterPro" id="IPR036638">
    <property type="entry name" value="HLH_DNA-bd_sf"/>
</dbReference>
<dbReference type="Pfam" id="PF00010">
    <property type="entry name" value="HLH"/>
    <property type="match status" value="1"/>
</dbReference>
<comment type="subcellular location">
    <subcellularLocation>
        <location evidence="1">Nucleus</location>
    </subcellularLocation>
</comment>
<dbReference type="InterPro" id="IPR045843">
    <property type="entry name" value="IND-like"/>
</dbReference>
<evidence type="ECO:0000259" key="8">
    <source>
        <dbReference type="PROSITE" id="PS50888"/>
    </source>
</evidence>
<dbReference type="SMART" id="SM00353">
    <property type="entry name" value="HLH"/>
    <property type="match status" value="1"/>
</dbReference>
<dbReference type="PANTHER" id="PTHR16223:SF345">
    <property type="entry name" value="TRANSCRIPTION FACTOR BHLH130-LIKE"/>
    <property type="match status" value="1"/>
</dbReference>
<keyword evidence="4" id="KW-0804">Transcription</keyword>
<accession>A0ABD1PBM0</accession>
<evidence type="ECO:0000256" key="4">
    <source>
        <dbReference type="ARBA" id="ARBA00023163"/>
    </source>
</evidence>
<feature type="region of interest" description="Disordered" evidence="7">
    <location>
        <begin position="150"/>
        <end position="202"/>
    </location>
</feature>
<evidence type="ECO:0000313" key="10">
    <source>
        <dbReference type="Proteomes" id="UP001604336"/>
    </source>
</evidence>
<dbReference type="EMBL" id="JBFOLK010000014">
    <property type="protein sequence ID" value="KAL2461286.1"/>
    <property type="molecule type" value="Genomic_DNA"/>
</dbReference>
<protein>
    <submittedName>
        <fullName evidence="9">Transcription factor bHLH</fullName>
    </submittedName>
</protein>
<evidence type="ECO:0000313" key="9">
    <source>
        <dbReference type="EMBL" id="KAL2461286.1"/>
    </source>
</evidence>
<dbReference type="PROSITE" id="PS50888">
    <property type="entry name" value="BHLH"/>
    <property type="match status" value="1"/>
</dbReference>
<reference evidence="10" key="1">
    <citation type="submission" date="2024-07" db="EMBL/GenBank/DDBJ databases">
        <title>Two chromosome-level genome assemblies of Korean endemic species Abeliophyllum distichum and Forsythia ovata (Oleaceae).</title>
        <authorList>
            <person name="Jang H."/>
        </authorList>
    </citation>
    <scope>NUCLEOTIDE SEQUENCE [LARGE SCALE GENOMIC DNA]</scope>
</reference>
<feature type="domain" description="BHLH" evidence="8">
    <location>
        <begin position="288"/>
        <end position="338"/>
    </location>
</feature>
<dbReference type="AlphaFoldDB" id="A0ABD1PBM0"/>
<dbReference type="Proteomes" id="UP001604336">
    <property type="component" value="Unassembled WGS sequence"/>
</dbReference>
<comment type="caution">
    <text evidence="9">The sequence shown here is derived from an EMBL/GenBank/DDBJ whole genome shotgun (WGS) entry which is preliminary data.</text>
</comment>
<dbReference type="PANTHER" id="PTHR16223">
    <property type="entry name" value="TRANSCRIPTION FACTOR BHLH83-RELATED"/>
    <property type="match status" value="1"/>
</dbReference>
<gene>
    <name evidence="9" type="ORF">Adt_44706</name>
</gene>
<feature type="coiled-coil region" evidence="6">
    <location>
        <begin position="328"/>
        <end position="355"/>
    </location>
</feature>
<evidence type="ECO:0000256" key="1">
    <source>
        <dbReference type="ARBA" id="ARBA00004123"/>
    </source>
</evidence>
<evidence type="ECO:0000256" key="3">
    <source>
        <dbReference type="ARBA" id="ARBA00023125"/>
    </source>
</evidence>
<organism evidence="9 10">
    <name type="scientific">Abeliophyllum distichum</name>
    <dbReference type="NCBI Taxonomy" id="126358"/>
    <lineage>
        <taxon>Eukaryota</taxon>
        <taxon>Viridiplantae</taxon>
        <taxon>Streptophyta</taxon>
        <taxon>Embryophyta</taxon>
        <taxon>Tracheophyta</taxon>
        <taxon>Spermatophyta</taxon>
        <taxon>Magnoliopsida</taxon>
        <taxon>eudicotyledons</taxon>
        <taxon>Gunneridae</taxon>
        <taxon>Pentapetalae</taxon>
        <taxon>asterids</taxon>
        <taxon>lamiids</taxon>
        <taxon>Lamiales</taxon>
        <taxon>Oleaceae</taxon>
        <taxon>Forsythieae</taxon>
        <taxon>Abeliophyllum</taxon>
    </lineage>
</organism>
<dbReference type="SUPFAM" id="SSF47459">
    <property type="entry name" value="HLH, helix-loop-helix DNA-binding domain"/>
    <property type="match status" value="1"/>
</dbReference>
<evidence type="ECO:0000256" key="5">
    <source>
        <dbReference type="ARBA" id="ARBA00023242"/>
    </source>
</evidence>
<dbReference type="InterPro" id="IPR011598">
    <property type="entry name" value="bHLH_dom"/>
</dbReference>
<keyword evidence="10" id="KW-1185">Reference proteome</keyword>
<keyword evidence="2" id="KW-0805">Transcription regulation</keyword>
<evidence type="ECO:0000256" key="6">
    <source>
        <dbReference type="SAM" id="Coils"/>
    </source>
</evidence>
<keyword evidence="6" id="KW-0175">Coiled coil</keyword>
<keyword evidence="5" id="KW-0539">Nucleus</keyword>
<dbReference type="Gene3D" id="4.10.280.10">
    <property type="entry name" value="Helix-loop-helix DNA-binding domain"/>
    <property type="match status" value="1"/>
</dbReference>
<evidence type="ECO:0000256" key="2">
    <source>
        <dbReference type="ARBA" id="ARBA00023015"/>
    </source>
</evidence>